<feature type="region of interest" description="Disordered" evidence="1">
    <location>
        <begin position="67"/>
        <end position="99"/>
    </location>
</feature>
<dbReference type="Proteomes" id="UP000789739">
    <property type="component" value="Unassembled WGS sequence"/>
</dbReference>
<dbReference type="GO" id="GO:0006260">
    <property type="term" value="P:DNA replication"/>
    <property type="evidence" value="ECO:0007669"/>
    <property type="project" value="InterPro"/>
</dbReference>
<keyword evidence="4" id="KW-1185">Reference proteome</keyword>
<dbReference type="GO" id="GO:0003688">
    <property type="term" value="F:DNA replication origin binding"/>
    <property type="evidence" value="ECO:0007669"/>
    <property type="project" value="InterPro"/>
</dbReference>
<gene>
    <name evidence="3" type="ORF">PBRASI_LOCUS2512</name>
</gene>
<dbReference type="Pfam" id="PF02399">
    <property type="entry name" value="Herpes_ori_bp"/>
    <property type="match status" value="1"/>
</dbReference>
<proteinExistence type="predicted"/>
<organism evidence="3 4">
    <name type="scientific">Paraglomus brasilianum</name>
    <dbReference type="NCBI Taxonomy" id="144538"/>
    <lineage>
        <taxon>Eukaryota</taxon>
        <taxon>Fungi</taxon>
        <taxon>Fungi incertae sedis</taxon>
        <taxon>Mucoromycota</taxon>
        <taxon>Glomeromycotina</taxon>
        <taxon>Glomeromycetes</taxon>
        <taxon>Paraglomerales</taxon>
        <taxon>Paraglomeraceae</taxon>
        <taxon>Paraglomus</taxon>
    </lineage>
</organism>
<comment type="caution">
    <text evidence="3">The sequence shown here is derived from an EMBL/GenBank/DDBJ whole genome shotgun (WGS) entry which is preliminary data.</text>
</comment>
<dbReference type="EMBL" id="CAJVPI010000199">
    <property type="protein sequence ID" value="CAG8499123.1"/>
    <property type="molecule type" value="Genomic_DNA"/>
</dbReference>
<dbReference type="AlphaFoldDB" id="A0A9N9EZA6"/>
<feature type="compositionally biased region" description="Basic and acidic residues" evidence="1">
    <location>
        <begin position="75"/>
        <end position="99"/>
    </location>
</feature>
<sequence length="551" mass="63498">MPYGPEGKWANPPSSRPILITTVWDAVALLWTYSISRPPKVKTITNSTSHDKSNIFHSEEQHKELPFRSINSWHAGRDESRERTDIRNEQGGSREESKNDEIDVFQCPNRGKNEGLQEFLGPLLRVGTMVGSSWEENYPKSPCYFVLPDSRPKWIYNCSMPSVSNRNRFDSSGNNPSVVVEMIANESDRCRIATSLDIQIQNCDLRKDHIAHYVKEIALCGFNHIIVIGIIGTCDCGLLFLDCVFRWDSMNGLLLFFGKIFKAVSEKSCEEAVWMVSGDGNLMIYWIELWSYEWEEDKKPETMTASCEDRNNAIKAVENQFPFLCYRNSSNGFDTFDRTLSTICQICEKEHTRDGMYGRWHGSCYFLYCYRQKRGESGIEITRADHNKKKVIPRLEKLRSRLQHSSQSLSQRYRQNNFTAVGKNVEIYNAEVMRSYNLQAKLLSRRRHLMLVKGHCKSNRTAEEIRELYRPDRSSVSTLIISGRRSLAHGQKTLFDGFKSYLDLDIRKLNPKDTPQLIISPESIHKLGTTGYDVIILMNLKQLPRILADPL</sequence>
<evidence type="ECO:0000259" key="2">
    <source>
        <dbReference type="Pfam" id="PF02399"/>
    </source>
</evidence>
<name>A0A9N9EZA6_9GLOM</name>
<reference evidence="3" key="1">
    <citation type="submission" date="2021-06" db="EMBL/GenBank/DDBJ databases">
        <authorList>
            <person name="Kallberg Y."/>
            <person name="Tangrot J."/>
            <person name="Rosling A."/>
        </authorList>
    </citation>
    <scope>NUCLEOTIDE SEQUENCE</scope>
    <source>
        <strain evidence="3">BR232B</strain>
    </source>
</reference>
<protein>
    <submittedName>
        <fullName evidence="3">5679_t:CDS:1</fullName>
    </submittedName>
</protein>
<evidence type="ECO:0000313" key="4">
    <source>
        <dbReference type="Proteomes" id="UP000789739"/>
    </source>
</evidence>
<evidence type="ECO:0000313" key="3">
    <source>
        <dbReference type="EMBL" id="CAG8499123.1"/>
    </source>
</evidence>
<dbReference type="OrthoDB" id="2398066at2759"/>
<accession>A0A9N9EZA6</accession>
<dbReference type="GO" id="GO:0005524">
    <property type="term" value="F:ATP binding"/>
    <property type="evidence" value="ECO:0007669"/>
    <property type="project" value="InterPro"/>
</dbReference>
<feature type="domain" description="Replication origin-binding protein" evidence="2">
    <location>
        <begin position="440"/>
        <end position="537"/>
    </location>
</feature>
<evidence type="ECO:0000256" key="1">
    <source>
        <dbReference type="SAM" id="MobiDB-lite"/>
    </source>
</evidence>
<dbReference type="InterPro" id="IPR003450">
    <property type="entry name" value="Replication_origin-bd"/>
</dbReference>